<reference evidence="1" key="2">
    <citation type="journal article" date="2022" name="Microb. Genom.">
        <title>A chromosome-scale genome assembly of the tomato pathogen Cladosporium fulvum reveals a compartmentalized genome architecture and the presence of a dispensable chromosome.</title>
        <authorList>
            <person name="Zaccaron A.Z."/>
            <person name="Chen L.H."/>
            <person name="Samaras A."/>
            <person name="Stergiopoulos I."/>
        </authorList>
    </citation>
    <scope>NUCLEOTIDE SEQUENCE</scope>
    <source>
        <strain evidence="1">Race5_Kim</strain>
    </source>
</reference>
<proteinExistence type="predicted"/>
<reference evidence="1" key="1">
    <citation type="submission" date="2021-12" db="EMBL/GenBank/DDBJ databases">
        <authorList>
            <person name="Zaccaron A."/>
            <person name="Stergiopoulos I."/>
        </authorList>
    </citation>
    <scope>NUCLEOTIDE SEQUENCE</scope>
    <source>
        <strain evidence="1">Race5_Kim</strain>
    </source>
</reference>
<protein>
    <submittedName>
        <fullName evidence="1">Uncharacterized protein</fullName>
    </submittedName>
</protein>
<name>A0A9Q8P6W3_PASFU</name>
<dbReference type="EMBL" id="CP090165">
    <property type="protein sequence ID" value="UJO15448.1"/>
    <property type="molecule type" value="Genomic_DNA"/>
</dbReference>
<accession>A0A9Q8P6W3</accession>
<dbReference type="AlphaFoldDB" id="A0A9Q8P6W3"/>
<gene>
    <name evidence="1" type="ORF">CLAFUR5_08200</name>
</gene>
<sequence>MIVTATLVIPSVLSLDIYRETDSRTVLEEGFRIEHFEFFDLITSTLFTYELFLRIYDPSDSISLYNLIELYASVTRYIKDISPLTKPVRLLKKIVGYAISKAKLFNGRRYVLINTLP</sequence>
<organism evidence="1 2">
    <name type="scientific">Passalora fulva</name>
    <name type="common">Tomato leaf mold</name>
    <name type="synonym">Cladosporium fulvum</name>
    <dbReference type="NCBI Taxonomy" id="5499"/>
    <lineage>
        <taxon>Eukaryota</taxon>
        <taxon>Fungi</taxon>
        <taxon>Dikarya</taxon>
        <taxon>Ascomycota</taxon>
        <taxon>Pezizomycotina</taxon>
        <taxon>Dothideomycetes</taxon>
        <taxon>Dothideomycetidae</taxon>
        <taxon>Mycosphaerellales</taxon>
        <taxon>Mycosphaerellaceae</taxon>
        <taxon>Fulvia</taxon>
    </lineage>
</organism>
<evidence type="ECO:0000313" key="2">
    <source>
        <dbReference type="Proteomes" id="UP000756132"/>
    </source>
</evidence>
<keyword evidence="2" id="KW-1185">Reference proteome</keyword>
<evidence type="ECO:0000313" key="1">
    <source>
        <dbReference type="EMBL" id="UJO15448.1"/>
    </source>
</evidence>
<dbReference type="Proteomes" id="UP000756132">
    <property type="component" value="Chromosome 3"/>
</dbReference>
<dbReference type="OrthoDB" id="3632808at2759"/>